<dbReference type="InterPro" id="IPR005519">
    <property type="entry name" value="Acid_phosphat_B-like"/>
</dbReference>
<dbReference type="SUPFAM" id="SSF56784">
    <property type="entry name" value="HAD-like"/>
    <property type="match status" value="1"/>
</dbReference>
<evidence type="ECO:0008006" key="4">
    <source>
        <dbReference type="Google" id="ProtNLM"/>
    </source>
</evidence>
<dbReference type="InterPro" id="IPR010028">
    <property type="entry name" value="Acid_phosphatase_pln"/>
</dbReference>
<comment type="caution">
    <text evidence="2">The sequence shown here is derived from an EMBL/GenBank/DDBJ whole genome shotgun (WGS) entry which is preliminary data.</text>
</comment>
<dbReference type="CDD" id="cd07535">
    <property type="entry name" value="HAD_VSP"/>
    <property type="match status" value="1"/>
</dbReference>
<dbReference type="InterPro" id="IPR036412">
    <property type="entry name" value="HAD-like_sf"/>
</dbReference>
<sequence>MPPSFTLLPSNRCRILGDTHVYMTNASDKCEVQTRDSELGQRVSLPKWSSFGHAISNKMKNHSQPLVFFLLFVLLKMVTSTKLYDPSRYGDRLVELPPSYCLSWRLGVETGNIQGWGIVPIQCLLDVEVYMLGGQYASDLNLIVDHISNYVDEIVLSEDGLDAWVFDIDDTCLSNIVYYQGKRFGCDPYDPQAFKEWASRGISRAIPPILQLFHKLIERGFKVFLITGRDETMFEQPTLYNLHSQGFFGFERLILRSEAYKGQSGTVYKSEMRRKLVEEEGYRIWGNVGDQWSDLHGQFVGNRTFKLPNPMYFVP</sequence>
<accession>A0AAD8LAE2</accession>
<keyword evidence="3" id="KW-1185">Reference proteome</keyword>
<evidence type="ECO:0000313" key="2">
    <source>
        <dbReference type="EMBL" id="KAK1437154.1"/>
    </source>
</evidence>
<dbReference type="EMBL" id="JAUHHV010000001">
    <property type="protein sequence ID" value="KAK1437154.1"/>
    <property type="molecule type" value="Genomic_DNA"/>
</dbReference>
<gene>
    <name evidence="2" type="ORF">QVD17_02940</name>
</gene>
<dbReference type="NCBIfam" id="TIGR01675">
    <property type="entry name" value="plant-AP"/>
    <property type="match status" value="1"/>
</dbReference>
<evidence type="ECO:0000256" key="1">
    <source>
        <dbReference type="ARBA" id="ARBA00022729"/>
    </source>
</evidence>
<organism evidence="2 3">
    <name type="scientific">Tagetes erecta</name>
    <name type="common">African marigold</name>
    <dbReference type="NCBI Taxonomy" id="13708"/>
    <lineage>
        <taxon>Eukaryota</taxon>
        <taxon>Viridiplantae</taxon>
        <taxon>Streptophyta</taxon>
        <taxon>Embryophyta</taxon>
        <taxon>Tracheophyta</taxon>
        <taxon>Spermatophyta</taxon>
        <taxon>Magnoliopsida</taxon>
        <taxon>eudicotyledons</taxon>
        <taxon>Gunneridae</taxon>
        <taxon>Pentapetalae</taxon>
        <taxon>asterids</taxon>
        <taxon>campanulids</taxon>
        <taxon>Asterales</taxon>
        <taxon>Asteraceae</taxon>
        <taxon>Asteroideae</taxon>
        <taxon>Heliantheae alliance</taxon>
        <taxon>Tageteae</taxon>
        <taxon>Tagetes</taxon>
    </lineage>
</organism>
<protein>
    <recommendedName>
        <fullName evidence="4">Acid phosphatase 1</fullName>
    </recommendedName>
</protein>
<dbReference type="Pfam" id="PF03767">
    <property type="entry name" value="Acid_phosphat_B"/>
    <property type="match status" value="1"/>
</dbReference>
<proteinExistence type="predicted"/>
<reference evidence="2" key="1">
    <citation type="journal article" date="2023" name="bioRxiv">
        <title>Improved chromosome-level genome assembly for marigold (Tagetes erecta).</title>
        <authorList>
            <person name="Jiang F."/>
            <person name="Yuan L."/>
            <person name="Wang S."/>
            <person name="Wang H."/>
            <person name="Xu D."/>
            <person name="Wang A."/>
            <person name="Fan W."/>
        </authorList>
    </citation>
    <scope>NUCLEOTIDE SEQUENCE</scope>
    <source>
        <strain evidence="2">WSJ</strain>
        <tissue evidence="2">Leaf</tissue>
    </source>
</reference>
<name>A0AAD8LAE2_TARER</name>
<dbReference type="Proteomes" id="UP001229421">
    <property type="component" value="Unassembled WGS sequence"/>
</dbReference>
<dbReference type="GO" id="GO:0003993">
    <property type="term" value="F:acid phosphatase activity"/>
    <property type="evidence" value="ECO:0007669"/>
    <property type="project" value="InterPro"/>
</dbReference>
<evidence type="ECO:0000313" key="3">
    <source>
        <dbReference type="Proteomes" id="UP001229421"/>
    </source>
</evidence>
<dbReference type="InterPro" id="IPR023214">
    <property type="entry name" value="HAD_sf"/>
</dbReference>
<dbReference type="PANTHER" id="PTHR31284">
    <property type="entry name" value="ACID PHOSPHATASE-LIKE PROTEIN"/>
    <property type="match status" value="1"/>
</dbReference>
<dbReference type="PANTHER" id="PTHR31284:SF9">
    <property type="entry name" value="HAD SUPERFAMILY, SUBFAMILY IIIB ACID PHOSPHATASE"/>
    <property type="match status" value="1"/>
</dbReference>
<dbReference type="AlphaFoldDB" id="A0AAD8LAE2"/>
<dbReference type="Gene3D" id="3.40.50.1000">
    <property type="entry name" value="HAD superfamily/HAD-like"/>
    <property type="match status" value="1"/>
</dbReference>
<keyword evidence="1" id="KW-0732">Signal</keyword>